<feature type="binding site" evidence="1">
    <location>
        <position position="317"/>
    </location>
    <ligand>
        <name>Zn(2+)</name>
        <dbReference type="ChEBI" id="CHEBI:29105"/>
    </ligand>
</feature>
<dbReference type="GO" id="GO:0046872">
    <property type="term" value="F:metal ion binding"/>
    <property type="evidence" value="ECO:0007669"/>
    <property type="project" value="UniProtKB-KW"/>
</dbReference>
<dbReference type="Gene3D" id="1.50.10.20">
    <property type="match status" value="1"/>
</dbReference>
<feature type="binding site" evidence="1">
    <location>
        <position position="316"/>
    </location>
    <ligand>
        <name>Zn(2+)</name>
        <dbReference type="ChEBI" id="CHEBI:29105"/>
    </ligand>
</feature>
<dbReference type="AlphaFoldDB" id="A0A2P8CY63"/>
<organism evidence="3 4">
    <name type="scientific">Murinocardiopsis flavida</name>
    <dbReference type="NCBI Taxonomy" id="645275"/>
    <lineage>
        <taxon>Bacteria</taxon>
        <taxon>Bacillati</taxon>
        <taxon>Actinomycetota</taxon>
        <taxon>Actinomycetes</taxon>
        <taxon>Streptosporangiales</taxon>
        <taxon>Nocardiopsidaceae</taxon>
        <taxon>Murinocardiopsis</taxon>
    </lineage>
</organism>
<keyword evidence="1" id="KW-0862">Zinc</keyword>
<dbReference type="CDD" id="cd04793">
    <property type="entry name" value="LanC"/>
    <property type="match status" value="1"/>
</dbReference>
<evidence type="ECO:0000256" key="2">
    <source>
        <dbReference type="SAM" id="MobiDB-lite"/>
    </source>
</evidence>
<dbReference type="Proteomes" id="UP000240542">
    <property type="component" value="Unassembled WGS sequence"/>
</dbReference>
<dbReference type="PRINTS" id="PR01950">
    <property type="entry name" value="LANCSUPER"/>
</dbReference>
<dbReference type="InterPro" id="IPR007822">
    <property type="entry name" value="LANC-like"/>
</dbReference>
<evidence type="ECO:0000313" key="4">
    <source>
        <dbReference type="Proteomes" id="UP000240542"/>
    </source>
</evidence>
<dbReference type="GO" id="GO:0031179">
    <property type="term" value="P:peptide modification"/>
    <property type="evidence" value="ECO:0007669"/>
    <property type="project" value="InterPro"/>
</dbReference>
<proteinExistence type="predicted"/>
<dbReference type="SMART" id="SM01260">
    <property type="entry name" value="LANC_like"/>
    <property type="match status" value="1"/>
</dbReference>
<comment type="caution">
    <text evidence="3">The sequence shown here is derived from an EMBL/GenBank/DDBJ whole genome shotgun (WGS) entry which is preliminary data.</text>
</comment>
<sequence>MTIDLPTPLTNPPPSDPSMGWGHSLARGAPGVLLLHAESARATGDWRAAHSWASASTRTPVPATPGSSLFRGALSVAFALHTAAHPGYADALRTLDQAVTTLLRGRLDRAHTRIDNVDLPALGEFDLVSGLTGFGVLLLHRSDDDGLRAVLSYLVRLTEPVHVDGENLPGWWTANGPADHPDGRFPGGHGNLGMAHGVSGPLALLVTAMRRGITVDGHANAVTRICAWLETWRQDEGTNAWWPPWVTRDENRTGRRTFRAAARPSWCYGTPGIGRALQLAAIATSNAALQDTAEAALLGCATDGHQLAQITEPGLCHGWAGLHHAVNRAAADARTPDLAASLPALASRLNATAPPQEVGLLDGRAGVELVRHTIQTGVPPATEWDACMLLNG</sequence>
<reference evidence="3 4" key="1">
    <citation type="submission" date="2018-03" db="EMBL/GenBank/DDBJ databases">
        <title>Genomic Encyclopedia of Archaeal and Bacterial Type Strains, Phase II (KMG-II): from individual species to whole genera.</title>
        <authorList>
            <person name="Goeker M."/>
        </authorList>
    </citation>
    <scope>NUCLEOTIDE SEQUENCE [LARGE SCALE GENOMIC DNA]</scope>
    <source>
        <strain evidence="3 4">DSM 45312</strain>
    </source>
</reference>
<protein>
    <submittedName>
        <fullName evidence="3">Lanthionine synthetase-like protein</fullName>
    </submittedName>
</protein>
<dbReference type="RefSeq" id="WP_211301491.1">
    <property type="nucleotide sequence ID" value="NZ_PYGA01000024.1"/>
</dbReference>
<accession>A0A2P8CY63</accession>
<feature type="region of interest" description="Disordered" evidence="2">
    <location>
        <begin position="1"/>
        <end position="23"/>
    </location>
</feature>
<dbReference type="InterPro" id="IPR033889">
    <property type="entry name" value="LanC"/>
</dbReference>
<gene>
    <name evidence="3" type="ORF">CLV63_1249</name>
</gene>
<evidence type="ECO:0000313" key="3">
    <source>
        <dbReference type="EMBL" id="PSK89905.1"/>
    </source>
</evidence>
<keyword evidence="1" id="KW-0479">Metal-binding</keyword>
<dbReference type="Pfam" id="PF05147">
    <property type="entry name" value="LANC_like"/>
    <property type="match status" value="1"/>
</dbReference>
<keyword evidence="4" id="KW-1185">Reference proteome</keyword>
<feature type="binding site" evidence="1">
    <location>
        <position position="267"/>
    </location>
    <ligand>
        <name>Zn(2+)</name>
        <dbReference type="ChEBI" id="CHEBI:29105"/>
    </ligand>
</feature>
<dbReference type="PRINTS" id="PR01955">
    <property type="entry name" value="LANCFRANKIA"/>
</dbReference>
<dbReference type="SUPFAM" id="SSF158745">
    <property type="entry name" value="LanC-like"/>
    <property type="match status" value="1"/>
</dbReference>
<evidence type="ECO:0000256" key="1">
    <source>
        <dbReference type="PIRSR" id="PIRSR607822-1"/>
    </source>
</evidence>
<name>A0A2P8CY63_9ACTN</name>
<dbReference type="EMBL" id="PYGA01000024">
    <property type="protein sequence ID" value="PSK89905.1"/>
    <property type="molecule type" value="Genomic_DNA"/>
</dbReference>